<keyword evidence="1" id="KW-0489">Methyltransferase</keyword>
<dbReference type="GO" id="GO:0008168">
    <property type="term" value="F:methyltransferase activity"/>
    <property type="evidence" value="ECO:0007669"/>
    <property type="project" value="UniProtKB-KW"/>
</dbReference>
<keyword evidence="1" id="KW-0808">Transferase</keyword>
<dbReference type="EMBL" id="GGEC01024448">
    <property type="protein sequence ID" value="MBX04932.1"/>
    <property type="molecule type" value="Transcribed_RNA"/>
</dbReference>
<dbReference type="GO" id="GO:0032259">
    <property type="term" value="P:methylation"/>
    <property type="evidence" value="ECO:0007669"/>
    <property type="project" value="UniProtKB-KW"/>
</dbReference>
<sequence>MTTLSLQEKGNEGISLVPCSTYQSTKVWSN</sequence>
<name>A0A2P2KGT8_RHIMU</name>
<reference evidence="1" key="1">
    <citation type="submission" date="2018-02" db="EMBL/GenBank/DDBJ databases">
        <title>Rhizophora mucronata_Transcriptome.</title>
        <authorList>
            <person name="Meera S.P."/>
            <person name="Sreeshan A."/>
            <person name="Augustine A."/>
        </authorList>
    </citation>
    <scope>NUCLEOTIDE SEQUENCE</scope>
    <source>
        <tissue evidence="1">Leaf</tissue>
    </source>
</reference>
<evidence type="ECO:0000313" key="1">
    <source>
        <dbReference type="EMBL" id="MBX04932.1"/>
    </source>
</evidence>
<organism evidence="1">
    <name type="scientific">Rhizophora mucronata</name>
    <name type="common">Asiatic mangrove</name>
    <dbReference type="NCBI Taxonomy" id="61149"/>
    <lineage>
        <taxon>Eukaryota</taxon>
        <taxon>Viridiplantae</taxon>
        <taxon>Streptophyta</taxon>
        <taxon>Embryophyta</taxon>
        <taxon>Tracheophyta</taxon>
        <taxon>Spermatophyta</taxon>
        <taxon>Magnoliopsida</taxon>
        <taxon>eudicotyledons</taxon>
        <taxon>Gunneridae</taxon>
        <taxon>Pentapetalae</taxon>
        <taxon>rosids</taxon>
        <taxon>fabids</taxon>
        <taxon>Malpighiales</taxon>
        <taxon>Rhizophoraceae</taxon>
        <taxon>Rhizophora</taxon>
    </lineage>
</organism>
<accession>A0A2P2KGT8</accession>
<protein>
    <submittedName>
        <fullName evidence="1">Putative lysine-specific demethylase JMJ16</fullName>
    </submittedName>
</protein>
<proteinExistence type="predicted"/>
<dbReference type="AlphaFoldDB" id="A0A2P2KGT8"/>